<proteinExistence type="predicted"/>
<reference evidence="1 2" key="1">
    <citation type="journal article" date="2019" name="Commun. Biol.">
        <title>The bagworm genome reveals a unique fibroin gene that provides high tensile strength.</title>
        <authorList>
            <person name="Kono N."/>
            <person name="Nakamura H."/>
            <person name="Ohtoshi R."/>
            <person name="Tomita M."/>
            <person name="Numata K."/>
            <person name="Arakawa K."/>
        </authorList>
    </citation>
    <scope>NUCLEOTIDE SEQUENCE [LARGE SCALE GENOMIC DNA]</scope>
</reference>
<dbReference type="OrthoDB" id="6817893at2759"/>
<name>A0A4C1WDI5_EUMVA</name>
<evidence type="ECO:0000313" key="1">
    <source>
        <dbReference type="EMBL" id="GBP48234.1"/>
    </source>
</evidence>
<dbReference type="AlphaFoldDB" id="A0A4C1WDI5"/>
<dbReference type="Proteomes" id="UP000299102">
    <property type="component" value="Unassembled WGS sequence"/>
</dbReference>
<keyword evidence="2" id="KW-1185">Reference proteome</keyword>
<comment type="caution">
    <text evidence="1">The sequence shown here is derived from an EMBL/GenBank/DDBJ whole genome shotgun (WGS) entry which is preliminary data.</text>
</comment>
<evidence type="ECO:0000313" key="2">
    <source>
        <dbReference type="Proteomes" id="UP000299102"/>
    </source>
</evidence>
<accession>A0A4C1WDI5</accession>
<sequence length="143" mass="16185">MTVPVTHSPSLPHSPSLVYPVPNREAGNAPVTPLVLRVSMDGVYHLSNGPEPDSRKPLNIDDIVEEWTPWKYAASLPSYKVYPPVIVQTTAGRPWDIKHVAKAACLLCKPQRTVTFLDEPEMRHVYSIVYDVFRCKKNNLFFK</sequence>
<dbReference type="EMBL" id="BGZK01000519">
    <property type="protein sequence ID" value="GBP48234.1"/>
    <property type="molecule type" value="Genomic_DNA"/>
</dbReference>
<protein>
    <submittedName>
        <fullName evidence="1">Uncharacterized protein</fullName>
    </submittedName>
</protein>
<organism evidence="1 2">
    <name type="scientific">Eumeta variegata</name>
    <name type="common">Bagworm moth</name>
    <name type="synonym">Eumeta japonica</name>
    <dbReference type="NCBI Taxonomy" id="151549"/>
    <lineage>
        <taxon>Eukaryota</taxon>
        <taxon>Metazoa</taxon>
        <taxon>Ecdysozoa</taxon>
        <taxon>Arthropoda</taxon>
        <taxon>Hexapoda</taxon>
        <taxon>Insecta</taxon>
        <taxon>Pterygota</taxon>
        <taxon>Neoptera</taxon>
        <taxon>Endopterygota</taxon>
        <taxon>Lepidoptera</taxon>
        <taxon>Glossata</taxon>
        <taxon>Ditrysia</taxon>
        <taxon>Tineoidea</taxon>
        <taxon>Psychidae</taxon>
        <taxon>Oiketicinae</taxon>
        <taxon>Eumeta</taxon>
    </lineage>
</organism>
<gene>
    <name evidence="1" type="ORF">EVAR_96823_1</name>
</gene>